<dbReference type="SUPFAM" id="SSF58113">
    <property type="entry name" value="Apolipoprotein A-I"/>
    <property type="match status" value="1"/>
</dbReference>
<dbReference type="GO" id="GO:0020037">
    <property type="term" value="F:heme binding"/>
    <property type="evidence" value="ECO:0007669"/>
    <property type="project" value="InterPro"/>
</dbReference>
<comment type="caution">
    <text evidence="22">The sequence shown here is derived from an EMBL/GenBank/DDBJ whole genome shotgun (WGS) entry which is preliminary data.</text>
</comment>
<dbReference type="Pfam" id="PF03036">
    <property type="entry name" value="Perilipin"/>
    <property type="match status" value="1"/>
</dbReference>
<dbReference type="InterPro" id="IPR004279">
    <property type="entry name" value="Perilipin"/>
</dbReference>
<dbReference type="GO" id="GO:0016020">
    <property type="term" value="C:membrane"/>
    <property type="evidence" value="ECO:0007669"/>
    <property type="project" value="UniProtKB-SubCell"/>
</dbReference>
<dbReference type="InterPro" id="IPR001128">
    <property type="entry name" value="Cyt_P450"/>
</dbReference>
<sequence>MLGMYLYNLTGLMNLLKNLDNTEEVTATIYNLLSTVAVIIKANIFHRNHERIENIVRTFQTKEFQPRNEEQTKLLKAGIFLSKFVFYYFFITADLTLGMWIFFPILDNERRLPSNAWFPFDHLSSKYYVATYTWQSIFICYHALSNVAMDTLFAMLMVQTGAQCDALSDEISNLGKDEDFESLSENLRRCIQHHKLILDLAQSIGLAFGNIVFVQFITSVLVLCETMFLLSLLTAFNATFVMLLFYQTAIFTQIFLYCWFGNEVVLKSEKLHYSAYSCIWYQCPQSFKKDLLFLMQRTQKPIILFVGNVFPISLMTFTSVRYGNIAPETVEGRAFCIVFALVGIPLTLSVIADWGRLFASTVSTLVKHIPPLPTKFRSAMVARRTSSYALSAVCFLFVYLAAGAGLFVIWEDDWTFFEGFYFCFITMTTIGFGDLVPKQQTYMLLCTLYILVGLALTSTIIELVRRQYAQSWRQLRALRGPLAENFRKLADNTPGLDMMAFQQDLMKVLTVVTMPKRSSHSKKDKKLKQKEWEDAIEAVIRDITVGTAAAEHKPPMVQIVIYESSTAMADTQVSSASVPTCMESVNRIAKLPVVESSIQAAGTIYGKVKEFNGVTQWTCNTAENVMHKAVEVGKPIAVPIVQGLEGPIKKVDGVLCSGLDYVENKVPAVKLPPGEIICQMYNTTKDYYNNTVTPAVEAAYSYVEPTVKSAYEKIEPAVQTAKTVVEPAVEKAKTIVEPAVEMAKSIVEPACESIKQYANQKMDNFKHQCSRTHPEEVFSKIYEKSFEYKKVVKLWAGPKLLVFLTDPRDVELILSSYVHIDKSSEYRFFKPWLGDGLLISTGQKWKAHRKLIAPTFHLNVLKSFIDLFNANSRDVIKKLEKEIGKEFDCHDYMSEATVEMLLETAMGVSKKTQDQSGYDYAMAVMKMCDILHLRHTKFWLRPDIIFNRTSYAKYQETLINTIHSLTRKVIKRKREDFAKGIRGSTAEVPVELQTKTHDHTESKTVVEGLSYGQSAGLKDDLDVDDNDIGEKKRMAFLDLMIEASQNGVVINDEEIKEQVDTIMFEGHDTTAAGSSFFLSMMGVHQDIQDKVVQELYDIFGDSDRPATFADTLEMKYLERCLMETLRMFPPVPVIARQLNQDLKLVSGDYTIPAGCTVVVGTFKIHRLEEFYTNPDKFDPDNFLPERTANRHYYSFIPFSAGPRSCVGRKYAMLKLKILLSTILRNYRIFSDLKERDFQLQGDIILKRAEGFKVRITVNDRSGAKARKMSKMSSIFSDDDYSVCDLSMSPVKKERIKKQKKQALREKLRATLPILTVQEIRRHRLPYHEALLAELIESGFENTAEFIRQLLELQAKTRKKFGPGTVTWLRPQLINSKQNLDLLAKCLTKAEIAHNMEDLATEWDEMLRLAAHYAFGSDDWWWLGEQLLYQCVSMEYPGDFQKQEAIAYFIIGKYLVENGKKMESGKYYLDLAREMSKGKSWNCSKILNRKQDIVFIESCRLLYRALTEEALVLMKTDPLKAAEVCNTARKRAAEACDHHSEYEALLLRGRCELLLDNTTDAIATIIKAMNRTVRRKSVKGTCEAKISLALAYLQHGKPNECLECLKDLKGMAEDHDLAFFLAQAYRFMGEYYLHQQQPYEATPLLMLAFYIFHENNDLLRREKVRTWAAISAGSFLSRKLN</sequence>
<dbReference type="InterPro" id="IPR017972">
    <property type="entry name" value="Cyt_P450_CS"/>
</dbReference>
<dbReference type="SUPFAM" id="SSF81324">
    <property type="entry name" value="Voltage-gated potassium channels"/>
    <property type="match status" value="2"/>
</dbReference>
<dbReference type="GO" id="GO:0005549">
    <property type="term" value="F:odorant binding"/>
    <property type="evidence" value="ECO:0007669"/>
    <property type="project" value="InterPro"/>
</dbReference>
<evidence type="ECO:0000256" key="20">
    <source>
        <dbReference type="SAM" id="Phobius"/>
    </source>
</evidence>
<dbReference type="SUPFAM" id="SSF48452">
    <property type="entry name" value="TPR-like"/>
    <property type="match status" value="1"/>
</dbReference>
<dbReference type="GO" id="GO:0004497">
    <property type="term" value="F:monooxygenase activity"/>
    <property type="evidence" value="ECO:0007669"/>
    <property type="project" value="UniProtKB-KW"/>
</dbReference>
<evidence type="ECO:0000256" key="6">
    <source>
        <dbReference type="ARBA" id="ARBA00022606"/>
    </source>
</evidence>
<feature type="transmembrane region" description="Helical" evidence="20">
    <location>
        <begin position="85"/>
        <end position="106"/>
    </location>
</feature>
<dbReference type="Gene3D" id="1.10.287.70">
    <property type="match status" value="1"/>
</dbReference>
<dbReference type="CDD" id="cd20628">
    <property type="entry name" value="CYP4"/>
    <property type="match status" value="1"/>
</dbReference>
<evidence type="ECO:0000256" key="14">
    <source>
        <dbReference type="ARBA" id="ARBA00023004"/>
    </source>
</evidence>
<keyword evidence="6" id="KW-0716">Sensory transduction</keyword>
<keyword evidence="13" id="KW-0560">Oxidoreductase</keyword>
<dbReference type="GO" id="GO:0004984">
    <property type="term" value="F:olfactory receptor activity"/>
    <property type="evidence" value="ECO:0007669"/>
    <property type="project" value="InterPro"/>
</dbReference>
<evidence type="ECO:0000256" key="19">
    <source>
        <dbReference type="PIRSR" id="PIRSR602401-1"/>
    </source>
</evidence>
<evidence type="ECO:0000256" key="11">
    <source>
        <dbReference type="ARBA" id="ARBA00022725"/>
    </source>
</evidence>
<dbReference type="GO" id="GO:0005506">
    <property type="term" value="F:iron ion binding"/>
    <property type="evidence" value="ECO:0007669"/>
    <property type="project" value="InterPro"/>
</dbReference>
<dbReference type="InterPro" id="IPR004117">
    <property type="entry name" value="7tm6_olfct_rcpt"/>
</dbReference>
<evidence type="ECO:0000256" key="12">
    <source>
        <dbReference type="ARBA" id="ARBA00022989"/>
    </source>
</evidence>
<evidence type="ECO:0000256" key="10">
    <source>
        <dbReference type="ARBA" id="ARBA00022723"/>
    </source>
</evidence>
<keyword evidence="10 19" id="KW-0479">Metal-binding</keyword>
<dbReference type="SUPFAM" id="SSF48264">
    <property type="entry name" value="Cytochrome P450"/>
    <property type="match status" value="1"/>
</dbReference>
<feature type="domain" description="Potassium channel" evidence="21">
    <location>
        <begin position="395"/>
        <end position="466"/>
    </location>
</feature>
<accession>A0A8J6HGW4</accession>
<evidence type="ECO:0000256" key="9">
    <source>
        <dbReference type="ARBA" id="ARBA00022692"/>
    </source>
</evidence>
<evidence type="ECO:0000256" key="3">
    <source>
        <dbReference type="ARBA" id="ARBA00004502"/>
    </source>
</evidence>
<keyword evidence="11" id="KW-0552">Olfaction</keyword>
<dbReference type="GO" id="GO:0007165">
    <property type="term" value="P:signal transduction"/>
    <property type="evidence" value="ECO:0007669"/>
    <property type="project" value="UniProtKB-KW"/>
</dbReference>
<comment type="similarity">
    <text evidence="5">Belongs to the cytochrome P450 family.</text>
</comment>
<evidence type="ECO:0000256" key="2">
    <source>
        <dbReference type="ARBA" id="ARBA00004141"/>
    </source>
</evidence>
<comment type="subcellular location">
    <subcellularLocation>
        <location evidence="3">Lipid droplet</location>
    </subcellularLocation>
    <subcellularLocation>
        <location evidence="2">Membrane</location>
        <topology evidence="2">Multi-pass membrane protein</topology>
    </subcellularLocation>
</comment>
<evidence type="ECO:0000256" key="4">
    <source>
        <dbReference type="ARBA" id="ARBA00006311"/>
    </source>
</evidence>
<protein>
    <recommendedName>
        <fullName evidence="21">Potassium channel domain-containing protein</fullName>
    </recommendedName>
</protein>
<reference evidence="22" key="1">
    <citation type="journal article" date="2020" name="J Insects Food Feed">
        <title>The yellow mealworm (Tenebrio molitor) genome: a resource for the emerging insects as food and feed industry.</title>
        <authorList>
            <person name="Eriksson T."/>
            <person name="Andere A."/>
            <person name="Kelstrup H."/>
            <person name="Emery V."/>
            <person name="Picard C."/>
        </authorList>
    </citation>
    <scope>NUCLEOTIDE SEQUENCE</scope>
    <source>
        <strain evidence="22">Stoneville</strain>
        <tissue evidence="22">Whole head</tissue>
    </source>
</reference>
<keyword evidence="14 19" id="KW-0408">Iron</keyword>
<evidence type="ECO:0000313" key="22">
    <source>
        <dbReference type="EMBL" id="KAH0814007.1"/>
    </source>
</evidence>
<feature type="transmembrane region" description="Helical" evidence="20">
    <location>
        <begin position="387"/>
        <end position="410"/>
    </location>
</feature>
<dbReference type="InterPro" id="IPR013099">
    <property type="entry name" value="K_chnl_dom"/>
</dbReference>
<dbReference type="GO" id="GO:0005811">
    <property type="term" value="C:lipid droplet"/>
    <property type="evidence" value="ECO:0007669"/>
    <property type="project" value="UniProtKB-SubCell"/>
</dbReference>
<keyword evidence="23" id="KW-1185">Reference proteome</keyword>
<dbReference type="Gene3D" id="1.10.630.10">
    <property type="entry name" value="Cytochrome P450"/>
    <property type="match status" value="1"/>
</dbReference>
<feature type="transmembrane region" description="Helical" evidence="20">
    <location>
        <begin position="196"/>
        <end position="221"/>
    </location>
</feature>
<name>A0A8J6HGW4_TENMO</name>
<dbReference type="InterPro" id="IPR002401">
    <property type="entry name" value="Cyt_P450_E_grp-I"/>
</dbReference>
<evidence type="ECO:0000256" key="1">
    <source>
        <dbReference type="ARBA" id="ARBA00001971"/>
    </source>
</evidence>
<dbReference type="Gene3D" id="1.25.40.10">
    <property type="entry name" value="Tetratricopeptide repeat domain"/>
    <property type="match status" value="1"/>
</dbReference>
<keyword evidence="18" id="KW-0807">Transducer</keyword>
<evidence type="ECO:0000256" key="18">
    <source>
        <dbReference type="ARBA" id="ARBA00023224"/>
    </source>
</evidence>
<dbReference type="PRINTS" id="PR00463">
    <property type="entry name" value="EP450I"/>
</dbReference>
<comment type="cofactor">
    <cofactor evidence="1 19">
        <name>heme</name>
        <dbReference type="ChEBI" id="CHEBI:30413"/>
    </cofactor>
</comment>
<keyword evidence="16 20" id="KW-0472">Membrane</keyword>
<dbReference type="InterPro" id="IPR011990">
    <property type="entry name" value="TPR-like_helical_dom_sf"/>
</dbReference>
<keyword evidence="12 20" id="KW-1133">Transmembrane helix</keyword>
<evidence type="ECO:0000313" key="23">
    <source>
        <dbReference type="Proteomes" id="UP000719412"/>
    </source>
</evidence>
<evidence type="ECO:0000256" key="8">
    <source>
        <dbReference type="ARBA" id="ARBA00022677"/>
    </source>
</evidence>
<dbReference type="Pfam" id="PF07885">
    <property type="entry name" value="Ion_trans_2"/>
    <property type="match status" value="1"/>
</dbReference>
<gene>
    <name evidence="22" type="ORF">GEV33_008782</name>
</gene>
<dbReference type="InterPro" id="IPR050196">
    <property type="entry name" value="Cytochrome_P450_Monoox"/>
</dbReference>
<evidence type="ECO:0000256" key="17">
    <source>
        <dbReference type="ARBA" id="ARBA00023170"/>
    </source>
</evidence>
<evidence type="ECO:0000256" key="13">
    <source>
        <dbReference type="ARBA" id="ARBA00023002"/>
    </source>
</evidence>
<dbReference type="PANTHER" id="PTHR24291:SF106">
    <property type="entry name" value="CYTOCHROME P450 4G1-RELATED"/>
    <property type="match status" value="1"/>
</dbReference>
<keyword evidence="8" id="KW-0551">Lipid droplet</keyword>
<feature type="transmembrane region" description="Helical" evidence="20">
    <location>
        <begin position="416"/>
        <end position="435"/>
    </location>
</feature>
<dbReference type="Pfam" id="PF02949">
    <property type="entry name" value="7tm_6"/>
    <property type="match status" value="1"/>
</dbReference>
<dbReference type="PROSITE" id="PS00086">
    <property type="entry name" value="CYTOCHROME_P450"/>
    <property type="match status" value="1"/>
</dbReference>
<comment type="similarity">
    <text evidence="4">Belongs to the perilipin family.</text>
</comment>
<feature type="transmembrane region" description="Helical" evidence="20">
    <location>
        <begin position="302"/>
        <end position="320"/>
    </location>
</feature>
<keyword evidence="7 19" id="KW-0349">Heme</keyword>
<dbReference type="PRINTS" id="PR00385">
    <property type="entry name" value="P450"/>
</dbReference>
<dbReference type="EMBL" id="JABDTM020024730">
    <property type="protein sequence ID" value="KAH0814007.1"/>
    <property type="molecule type" value="Genomic_DNA"/>
</dbReference>
<reference evidence="22" key="2">
    <citation type="submission" date="2021-08" db="EMBL/GenBank/DDBJ databases">
        <authorList>
            <person name="Eriksson T."/>
        </authorList>
    </citation>
    <scope>NUCLEOTIDE SEQUENCE</scope>
    <source>
        <strain evidence="22">Stoneville</strain>
        <tissue evidence="22">Whole head</tissue>
    </source>
</reference>
<evidence type="ECO:0000256" key="15">
    <source>
        <dbReference type="ARBA" id="ARBA00023033"/>
    </source>
</evidence>
<evidence type="ECO:0000256" key="7">
    <source>
        <dbReference type="ARBA" id="ARBA00022617"/>
    </source>
</evidence>
<keyword evidence="17" id="KW-0675">Receptor</keyword>
<evidence type="ECO:0000256" key="5">
    <source>
        <dbReference type="ARBA" id="ARBA00010617"/>
    </source>
</evidence>
<dbReference type="InterPro" id="IPR036396">
    <property type="entry name" value="Cyt_P450_sf"/>
</dbReference>
<evidence type="ECO:0000256" key="16">
    <source>
        <dbReference type="ARBA" id="ARBA00023136"/>
    </source>
</evidence>
<keyword evidence="9 20" id="KW-0812">Transmembrane</keyword>
<organism evidence="22 23">
    <name type="scientific">Tenebrio molitor</name>
    <name type="common">Yellow mealworm beetle</name>
    <dbReference type="NCBI Taxonomy" id="7067"/>
    <lineage>
        <taxon>Eukaryota</taxon>
        <taxon>Metazoa</taxon>
        <taxon>Ecdysozoa</taxon>
        <taxon>Arthropoda</taxon>
        <taxon>Hexapoda</taxon>
        <taxon>Insecta</taxon>
        <taxon>Pterygota</taxon>
        <taxon>Neoptera</taxon>
        <taxon>Endopterygota</taxon>
        <taxon>Coleoptera</taxon>
        <taxon>Polyphaga</taxon>
        <taxon>Cucujiformia</taxon>
        <taxon>Tenebrionidae</taxon>
        <taxon>Tenebrio</taxon>
    </lineage>
</organism>
<dbReference type="Pfam" id="PF00067">
    <property type="entry name" value="p450"/>
    <property type="match status" value="1"/>
</dbReference>
<dbReference type="Proteomes" id="UP000719412">
    <property type="component" value="Unassembled WGS sequence"/>
</dbReference>
<dbReference type="PANTHER" id="PTHR24291">
    <property type="entry name" value="CYTOCHROME P450 FAMILY 4"/>
    <property type="match status" value="1"/>
</dbReference>
<keyword evidence="15" id="KW-0503">Monooxygenase</keyword>
<feature type="binding site" description="axial binding residue" evidence="19">
    <location>
        <position position="1205"/>
    </location>
    <ligand>
        <name>heme</name>
        <dbReference type="ChEBI" id="CHEBI:30413"/>
    </ligand>
    <ligandPart>
        <name>Fe</name>
        <dbReference type="ChEBI" id="CHEBI:18248"/>
    </ligandPart>
</feature>
<proteinExistence type="inferred from homology"/>
<dbReference type="GO" id="GO:0016705">
    <property type="term" value="F:oxidoreductase activity, acting on paired donors, with incorporation or reduction of molecular oxygen"/>
    <property type="evidence" value="ECO:0007669"/>
    <property type="project" value="InterPro"/>
</dbReference>
<evidence type="ECO:0000259" key="21">
    <source>
        <dbReference type="Pfam" id="PF07885"/>
    </source>
</evidence>
<feature type="transmembrane region" description="Helical" evidence="20">
    <location>
        <begin position="332"/>
        <end position="352"/>
    </location>
</feature>
<feature type="transmembrane region" description="Helical" evidence="20">
    <location>
        <begin position="442"/>
        <end position="461"/>
    </location>
</feature>